<keyword evidence="17 18" id="KW-0648">Protein biosynthesis</keyword>
<feature type="region of interest" description="Disordered" evidence="14">
    <location>
        <begin position="134"/>
        <end position="181"/>
    </location>
</feature>
<evidence type="ECO:0000313" key="16">
    <source>
        <dbReference type="Proteomes" id="UP000694843"/>
    </source>
</evidence>
<evidence type="ECO:0000313" key="17">
    <source>
        <dbReference type="RefSeq" id="XP_018007677.1"/>
    </source>
</evidence>
<dbReference type="InterPro" id="IPR033102">
    <property type="entry name" value="NELFE"/>
</dbReference>
<comment type="function">
    <text evidence="11">Essential component of the NELF complex, a complex that negatively regulates the elongation of transcription by RNA polymerase II by RNA polymerase II. The NELF complex, which acts via an association with the DSIF complex, causes transcriptional pausing.</text>
</comment>
<feature type="compositionally biased region" description="Basic and acidic residues" evidence="14">
    <location>
        <begin position="49"/>
        <end position="59"/>
    </location>
</feature>
<feature type="domain" description="RRM" evidence="15">
    <location>
        <begin position="189"/>
        <end position="259"/>
    </location>
</feature>
<dbReference type="SMART" id="SM00360">
    <property type="entry name" value="RRM"/>
    <property type="match status" value="1"/>
</dbReference>
<evidence type="ECO:0000259" key="15">
    <source>
        <dbReference type="PROSITE" id="PS50102"/>
    </source>
</evidence>
<dbReference type="PANTHER" id="PTHR17250">
    <property type="entry name" value="NEGATIVE ELONGATION FACTOR E"/>
    <property type="match status" value="1"/>
</dbReference>
<feature type="compositionally biased region" description="Basic and acidic residues" evidence="14">
    <location>
        <begin position="134"/>
        <end position="143"/>
    </location>
</feature>
<dbReference type="GeneID" id="108665438"/>
<evidence type="ECO:0000256" key="3">
    <source>
        <dbReference type="ARBA" id="ARBA00006120"/>
    </source>
</evidence>
<keyword evidence="17 18" id="KW-0251">Elongation factor</keyword>
<dbReference type="GO" id="GO:0034244">
    <property type="term" value="P:negative regulation of transcription elongation by RNA polymerase II"/>
    <property type="evidence" value="ECO:0007669"/>
    <property type="project" value="TreeGrafter"/>
</dbReference>
<name>A0A8B7N1G0_HYAAZ</name>
<comment type="subunit">
    <text evidence="12">Component of the NELF complex, which is at least composed of TH1/NELF-D and NELF-E.</text>
</comment>
<dbReference type="CDD" id="cd12305">
    <property type="entry name" value="RRM_NELFE"/>
    <property type="match status" value="1"/>
</dbReference>
<sequence>MVYLHFPSNLTEEEQMLQTKYQKLCRKRKALQQLRTPKPDAEQSPTNKRPMEAKDAKEMAKKLIKSGAIRVPEKLPSNNERTTFKRSMGLERKLSAADKAPSGYQPFSTSHPEEEVHESRLKVKHLYDSFVSDRERVGEKAEGRAAAAGGLEGEDPLSPLTPPRAGTAPGGALRPPLSGDAGVAPRSGHTIYIFGYNISEEVIKKNFSSFGSIINISMEVDNNCGFVTFEKVESAEKAIAEMNGTMVSGVQLKVSLARRQPPVEPINDASSSATWSTIAASHSQKGSHNDKRDLVRYDEDFF</sequence>
<dbReference type="RefSeq" id="XP_018007677.1">
    <property type="nucleotide sequence ID" value="XM_018152188.1"/>
</dbReference>
<dbReference type="Proteomes" id="UP000694843">
    <property type="component" value="Unplaced"/>
</dbReference>
<evidence type="ECO:0000256" key="14">
    <source>
        <dbReference type="SAM" id="MobiDB-lite"/>
    </source>
</evidence>
<dbReference type="RefSeq" id="XP_018007678.1">
    <property type="nucleotide sequence ID" value="XM_018152189.1"/>
</dbReference>
<proteinExistence type="inferred from homology"/>
<accession>A0A8B7N1G0</accession>
<dbReference type="GO" id="GO:0003723">
    <property type="term" value="F:RNA binding"/>
    <property type="evidence" value="ECO:0007669"/>
    <property type="project" value="UniProtKB-UniRule"/>
</dbReference>
<dbReference type="Gene3D" id="3.30.70.330">
    <property type="match status" value="1"/>
</dbReference>
<evidence type="ECO:0000256" key="5">
    <source>
        <dbReference type="ARBA" id="ARBA00022454"/>
    </source>
</evidence>
<dbReference type="InterPro" id="IPR034637">
    <property type="entry name" value="NELFE_RRM"/>
</dbReference>
<evidence type="ECO:0000256" key="10">
    <source>
        <dbReference type="ARBA" id="ARBA00023242"/>
    </source>
</evidence>
<evidence type="ECO:0000313" key="18">
    <source>
        <dbReference type="RefSeq" id="XP_018007678.1"/>
    </source>
</evidence>
<feature type="region of interest" description="Disordered" evidence="14">
    <location>
        <begin position="97"/>
        <end position="119"/>
    </location>
</feature>
<gene>
    <name evidence="17 18" type="primary">LOC108665438</name>
</gene>
<keyword evidence="8" id="KW-0805">Transcription regulation</keyword>
<reference evidence="17 18" key="1">
    <citation type="submission" date="2025-04" db="UniProtKB">
        <authorList>
            <consortium name="RefSeq"/>
        </authorList>
    </citation>
    <scope>IDENTIFICATION</scope>
    <source>
        <tissue evidence="17 18">Whole organism</tissue>
    </source>
</reference>
<dbReference type="InterPro" id="IPR012677">
    <property type="entry name" value="Nucleotide-bd_a/b_plait_sf"/>
</dbReference>
<dbReference type="KEGG" id="hazt:108665438"/>
<keyword evidence="7 13" id="KW-0694">RNA-binding</keyword>
<evidence type="ECO:0000256" key="11">
    <source>
        <dbReference type="ARBA" id="ARBA00054796"/>
    </source>
</evidence>
<dbReference type="InterPro" id="IPR035979">
    <property type="entry name" value="RBD_domain_sf"/>
</dbReference>
<dbReference type="PROSITE" id="PS50102">
    <property type="entry name" value="RRM"/>
    <property type="match status" value="1"/>
</dbReference>
<protein>
    <recommendedName>
        <fullName evidence="4">Negative elongation factor E</fullName>
    </recommendedName>
</protein>
<dbReference type="PANTHER" id="PTHR17250:SF0">
    <property type="entry name" value="NEGATIVE ELONGATION FACTOR E"/>
    <property type="match status" value="1"/>
</dbReference>
<dbReference type="GO" id="GO:0005694">
    <property type="term" value="C:chromosome"/>
    <property type="evidence" value="ECO:0007669"/>
    <property type="project" value="UniProtKB-SubCell"/>
</dbReference>
<dbReference type="FunFam" id="3.30.70.330:FF:000448">
    <property type="entry name" value="Negative elongation factor E"/>
    <property type="match status" value="1"/>
</dbReference>
<evidence type="ECO:0000256" key="2">
    <source>
        <dbReference type="ARBA" id="ARBA00004286"/>
    </source>
</evidence>
<dbReference type="AlphaFoldDB" id="A0A8B7N1G0"/>
<evidence type="ECO:0000256" key="12">
    <source>
        <dbReference type="ARBA" id="ARBA00065269"/>
    </source>
</evidence>
<dbReference type="GO" id="GO:0032021">
    <property type="term" value="C:NELF complex"/>
    <property type="evidence" value="ECO:0007669"/>
    <property type="project" value="InterPro"/>
</dbReference>
<evidence type="ECO:0000256" key="1">
    <source>
        <dbReference type="ARBA" id="ARBA00004123"/>
    </source>
</evidence>
<comment type="subcellular location">
    <subcellularLocation>
        <location evidence="2">Chromosome</location>
    </subcellularLocation>
    <subcellularLocation>
        <location evidence="1">Nucleus</location>
    </subcellularLocation>
</comment>
<keyword evidence="5" id="KW-0158">Chromosome</keyword>
<keyword evidence="9" id="KW-0804">Transcription</keyword>
<evidence type="ECO:0000256" key="9">
    <source>
        <dbReference type="ARBA" id="ARBA00023163"/>
    </source>
</evidence>
<dbReference type="InterPro" id="IPR000504">
    <property type="entry name" value="RRM_dom"/>
</dbReference>
<feature type="region of interest" description="Disordered" evidence="14">
    <location>
        <begin position="28"/>
        <end position="59"/>
    </location>
</feature>
<dbReference type="SUPFAM" id="SSF54928">
    <property type="entry name" value="RNA-binding domain, RBD"/>
    <property type="match status" value="1"/>
</dbReference>
<comment type="similarity">
    <text evidence="3">Belongs to the RRM NELF-E family.</text>
</comment>
<evidence type="ECO:0000256" key="7">
    <source>
        <dbReference type="ARBA" id="ARBA00022884"/>
    </source>
</evidence>
<dbReference type="Pfam" id="PF00076">
    <property type="entry name" value="RRM_1"/>
    <property type="match status" value="1"/>
</dbReference>
<dbReference type="OrthoDB" id="378874at2759"/>
<dbReference type="OMA" id="SQKSAHK"/>
<evidence type="ECO:0000256" key="4">
    <source>
        <dbReference type="ARBA" id="ARBA00014464"/>
    </source>
</evidence>
<evidence type="ECO:0000256" key="8">
    <source>
        <dbReference type="ARBA" id="ARBA00023015"/>
    </source>
</evidence>
<organism evidence="16 17">
    <name type="scientific">Hyalella azteca</name>
    <name type="common">Amphipod</name>
    <dbReference type="NCBI Taxonomy" id="294128"/>
    <lineage>
        <taxon>Eukaryota</taxon>
        <taxon>Metazoa</taxon>
        <taxon>Ecdysozoa</taxon>
        <taxon>Arthropoda</taxon>
        <taxon>Crustacea</taxon>
        <taxon>Multicrustacea</taxon>
        <taxon>Malacostraca</taxon>
        <taxon>Eumalacostraca</taxon>
        <taxon>Peracarida</taxon>
        <taxon>Amphipoda</taxon>
        <taxon>Senticaudata</taxon>
        <taxon>Talitrida</taxon>
        <taxon>Talitroidea</taxon>
        <taxon>Hyalellidae</taxon>
        <taxon>Hyalella</taxon>
    </lineage>
</organism>
<keyword evidence="6" id="KW-0678">Repressor</keyword>
<keyword evidence="10" id="KW-0539">Nucleus</keyword>
<dbReference type="CTD" id="38982"/>
<dbReference type="GO" id="GO:0003746">
    <property type="term" value="F:translation elongation factor activity"/>
    <property type="evidence" value="ECO:0007669"/>
    <property type="project" value="UniProtKB-KW"/>
</dbReference>
<keyword evidence="16" id="KW-1185">Reference proteome</keyword>
<evidence type="ECO:0000256" key="6">
    <source>
        <dbReference type="ARBA" id="ARBA00022491"/>
    </source>
</evidence>
<evidence type="ECO:0000256" key="13">
    <source>
        <dbReference type="PROSITE-ProRule" id="PRU00176"/>
    </source>
</evidence>